<evidence type="ECO:0000313" key="3">
    <source>
        <dbReference type="EMBL" id="OIW33490.1"/>
    </source>
</evidence>
<dbReference type="AlphaFoldDB" id="A0A1J7K056"/>
<reference evidence="3 4" key="1">
    <citation type="submission" date="2016-10" db="EMBL/GenBank/DDBJ databases">
        <title>Draft genome sequence of Coniochaeta ligniaria NRRL30616, a lignocellulolytic fungus for bioabatement of inhibitors in plant biomass hydrolysates.</title>
        <authorList>
            <consortium name="DOE Joint Genome Institute"/>
            <person name="Jimenez D.J."/>
            <person name="Hector R.E."/>
            <person name="Riley R."/>
            <person name="Sun H."/>
            <person name="Grigoriev I.V."/>
            <person name="Van Elsas J.D."/>
            <person name="Nichols N.N."/>
        </authorList>
    </citation>
    <scope>NUCLEOTIDE SEQUENCE [LARGE SCALE GENOMIC DNA]</scope>
    <source>
        <strain evidence="3 4">NRRL 30616</strain>
    </source>
</reference>
<sequence>MKLSSIALSLIPTVLGEVISPAEPSSPCHADNCYRAVAGDDVRFDLKSRREDCSSFVAGATAIAYVPAYTAPSIDGLPLTSSRSLSEPTALPVYASLCISVAAYSSACSCWGIAADKFTADAVPTSVATATAIATSLSSAAFSSSPTSNSTSPTSTLPTTKSSVLPSSSLSTARSSLSSIKSTLLSSTLPTTKSSSTTTTPTTIFFSSTFSSTTITPTPTTSTNGTSPGGPCVGGKCGTYKAWPCSGPLGDCLCGIDPDGKSFCFEDNVCSVETNCSVNKDCPASQRCVIGSCCQVGKCVVERKDGICGNANGPRAIFRVRGEGTGRRCEDGRNSGTC</sequence>
<keyword evidence="4" id="KW-1185">Reference proteome</keyword>
<evidence type="ECO:0000256" key="2">
    <source>
        <dbReference type="SAM" id="SignalP"/>
    </source>
</evidence>
<evidence type="ECO:0000256" key="1">
    <source>
        <dbReference type="SAM" id="MobiDB-lite"/>
    </source>
</evidence>
<accession>A0A1J7K056</accession>
<evidence type="ECO:0000313" key="4">
    <source>
        <dbReference type="Proteomes" id="UP000182658"/>
    </source>
</evidence>
<dbReference type="STRING" id="1408157.A0A1J7K056"/>
<keyword evidence="2" id="KW-0732">Signal</keyword>
<dbReference type="OrthoDB" id="5243165at2759"/>
<dbReference type="EMBL" id="KV875094">
    <property type="protein sequence ID" value="OIW33490.1"/>
    <property type="molecule type" value="Genomic_DNA"/>
</dbReference>
<gene>
    <name evidence="3" type="ORF">CONLIGDRAFT_696021</name>
</gene>
<dbReference type="InParanoid" id="A0A1J7K056"/>
<proteinExistence type="predicted"/>
<feature type="region of interest" description="Disordered" evidence="1">
    <location>
        <begin position="141"/>
        <end position="168"/>
    </location>
</feature>
<feature type="signal peptide" evidence="2">
    <location>
        <begin position="1"/>
        <end position="16"/>
    </location>
</feature>
<name>A0A1J7K056_9PEZI</name>
<organism evidence="3 4">
    <name type="scientific">Coniochaeta ligniaria NRRL 30616</name>
    <dbReference type="NCBI Taxonomy" id="1408157"/>
    <lineage>
        <taxon>Eukaryota</taxon>
        <taxon>Fungi</taxon>
        <taxon>Dikarya</taxon>
        <taxon>Ascomycota</taxon>
        <taxon>Pezizomycotina</taxon>
        <taxon>Sordariomycetes</taxon>
        <taxon>Sordariomycetidae</taxon>
        <taxon>Coniochaetales</taxon>
        <taxon>Coniochaetaceae</taxon>
        <taxon>Coniochaeta</taxon>
    </lineage>
</organism>
<dbReference type="Proteomes" id="UP000182658">
    <property type="component" value="Unassembled WGS sequence"/>
</dbReference>
<feature type="chain" id="PRO_5013199078" evidence="2">
    <location>
        <begin position="17"/>
        <end position="338"/>
    </location>
</feature>
<protein>
    <submittedName>
        <fullName evidence="3">Uncharacterized protein</fullName>
    </submittedName>
</protein>